<feature type="signal peptide" evidence="1">
    <location>
        <begin position="1"/>
        <end position="20"/>
    </location>
</feature>
<accession>A0A0K8RGR1</accession>
<proteinExistence type="evidence at transcript level"/>
<keyword evidence="1" id="KW-0732">Signal</keyword>
<evidence type="ECO:0000313" key="2">
    <source>
        <dbReference type="EMBL" id="JAA70342.1"/>
    </source>
</evidence>
<organism evidence="2">
    <name type="scientific">Ixodes ricinus</name>
    <name type="common">Common tick</name>
    <name type="synonym">Acarus ricinus</name>
    <dbReference type="NCBI Taxonomy" id="34613"/>
    <lineage>
        <taxon>Eukaryota</taxon>
        <taxon>Metazoa</taxon>
        <taxon>Ecdysozoa</taxon>
        <taxon>Arthropoda</taxon>
        <taxon>Chelicerata</taxon>
        <taxon>Arachnida</taxon>
        <taxon>Acari</taxon>
        <taxon>Parasitiformes</taxon>
        <taxon>Ixodida</taxon>
        <taxon>Ixodoidea</taxon>
        <taxon>Ixodidae</taxon>
        <taxon>Ixodinae</taxon>
        <taxon>Ixodes</taxon>
    </lineage>
</organism>
<dbReference type="AlphaFoldDB" id="A0A0K8RGR1"/>
<dbReference type="EMBL" id="GADI01003466">
    <property type="protein sequence ID" value="JAA70342.1"/>
    <property type="molecule type" value="mRNA"/>
</dbReference>
<reference evidence="2" key="1">
    <citation type="submission" date="2012-12" db="EMBL/GenBank/DDBJ databases">
        <title>Identification and characterization of a phenylalanine ammonia-lyase gene family in Isatis indigotica Fort.</title>
        <authorList>
            <person name="Liu Q."/>
            <person name="Chen J."/>
            <person name="Zhou X."/>
            <person name="Di P."/>
            <person name="Xiao Y."/>
            <person name="Xuan H."/>
            <person name="Zhang L."/>
            <person name="Chen W."/>
        </authorList>
    </citation>
    <scope>NUCLEOTIDE SEQUENCE</scope>
    <source>
        <tissue evidence="2">Salivary gland</tissue>
    </source>
</reference>
<protein>
    <submittedName>
        <fullName evidence="2">Putative basic tail protein</fullName>
    </submittedName>
</protein>
<sequence>MTWAFFYIIVGLFGYILCRGHDPNTCPSNNVYPAPGYAPSCKYECKNGQTYETPNYQEGTFCFVYHGDLTMTLHHLGACKDGECVPENRAANGSLPYQWAGIYHQCEDLESFQNPIVNCTYICSRQEANYKHREYYYGIYKDGSKCWMGTGTDFGVCRSGICHNEKVISSIDNVAPQSPK</sequence>
<feature type="chain" id="PRO_5005518106" evidence="1">
    <location>
        <begin position="21"/>
        <end position="180"/>
    </location>
</feature>
<evidence type="ECO:0000256" key="1">
    <source>
        <dbReference type="SAM" id="SignalP"/>
    </source>
</evidence>
<name>A0A0K8RGR1_IXORI</name>